<keyword evidence="4" id="KW-1185">Reference proteome</keyword>
<protein>
    <submittedName>
        <fullName evidence="3">Uncharacterized protein</fullName>
    </submittedName>
</protein>
<keyword evidence="1" id="KW-0472">Membrane</keyword>
<gene>
    <name evidence="2" type="ORF">Lgra_2586</name>
    <name evidence="3" type="ORF">NCTC12388_00536</name>
</gene>
<dbReference type="STRING" id="45066.Lgra_2586"/>
<organism evidence="3 5">
    <name type="scientific">Legionella gratiana</name>
    <dbReference type="NCBI Taxonomy" id="45066"/>
    <lineage>
        <taxon>Bacteria</taxon>
        <taxon>Pseudomonadati</taxon>
        <taxon>Pseudomonadota</taxon>
        <taxon>Gammaproteobacteria</taxon>
        <taxon>Legionellales</taxon>
        <taxon>Legionellaceae</taxon>
        <taxon>Legionella</taxon>
    </lineage>
</organism>
<evidence type="ECO:0000313" key="5">
    <source>
        <dbReference type="Proteomes" id="UP000254476"/>
    </source>
</evidence>
<reference evidence="2 4" key="1">
    <citation type="submission" date="2015-11" db="EMBL/GenBank/DDBJ databases">
        <title>Genomic analysis of 38 Legionella species identifies large and diverse effector repertoires.</title>
        <authorList>
            <person name="Burstein D."/>
            <person name="Amaro F."/>
            <person name="Zusman T."/>
            <person name="Lifshitz Z."/>
            <person name="Cohen O."/>
            <person name="Gilbert J.A."/>
            <person name="Pupko T."/>
            <person name="Shuman H.A."/>
            <person name="Segal G."/>
        </authorList>
    </citation>
    <scope>NUCLEOTIDE SEQUENCE [LARGE SCALE GENOMIC DNA]</scope>
    <source>
        <strain evidence="2 4">Lyon 8420412</strain>
    </source>
</reference>
<evidence type="ECO:0000256" key="1">
    <source>
        <dbReference type="SAM" id="Phobius"/>
    </source>
</evidence>
<reference evidence="3 5" key="2">
    <citation type="submission" date="2018-06" db="EMBL/GenBank/DDBJ databases">
        <authorList>
            <consortium name="Pathogen Informatics"/>
            <person name="Doyle S."/>
        </authorList>
    </citation>
    <scope>NUCLEOTIDE SEQUENCE [LARGE SCALE GENOMIC DNA]</scope>
    <source>
        <strain evidence="3 5">NCTC12388</strain>
    </source>
</reference>
<dbReference type="RefSeq" id="WP_058499700.1">
    <property type="nucleotide sequence ID" value="NZ_CAAAHW010000002.1"/>
</dbReference>
<evidence type="ECO:0000313" key="2">
    <source>
        <dbReference type="EMBL" id="KTD05809.1"/>
    </source>
</evidence>
<evidence type="ECO:0000313" key="4">
    <source>
        <dbReference type="Proteomes" id="UP000054691"/>
    </source>
</evidence>
<dbReference type="Proteomes" id="UP000054691">
    <property type="component" value="Unassembled WGS sequence"/>
</dbReference>
<dbReference type="EMBL" id="UGOB01000001">
    <property type="protein sequence ID" value="STX42137.1"/>
    <property type="molecule type" value="Genomic_DNA"/>
</dbReference>
<feature type="transmembrane region" description="Helical" evidence="1">
    <location>
        <begin position="6"/>
        <end position="23"/>
    </location>
</feature>
<name>A0A378J5D3_9GAMM</name>
<keyword evidence="1" id="KW-0812">Transmembrane</keyword>
<keyword evidence="1" id="KW-1133">Transmembrane helix</keyword>
<dbReference type="AlphaFoldDB" id="A0A378J5D3"/>
<proteinExistence type="predicted"/>
<dbReference type="EMBL" id="LNYE01000029">
    <property type="protein sequence ID" value="KTD05809.1"/>
    <property type="molecule type" value="Genomic_DNA"/>
</dbReference>
<accession>A0A378J5D3</accession>
<dbReference type="OrthoDB" id="9867489at2"/>
<sequence length="188" mass="22239">MVIFNYIVGLSSVIALYITYRSAKRTKTRKINCHSLLNLDDGARAIIKITNTGAPNITIENIALSLISWENKPWFQLRGLNAILQLIEKIWNYQQDHFYVSQSKILKPSIETFPITLTESQYVEISIDLIDTINAFKRHCDFLDRKNYIWRMFYSLAIDVVCTHKTYKLKPHREIWHYMLSQYRSIFQ</sequence>
<dbReference type="Proteomes" id="UP000254476">
    <property type="component" value="Unassembled WGS sequence"/>
</dbReference>
<evidence type="ECO:0000313" key="3">
    <source>
        <dbReference type="EMBL" id="STX42137.1"/>
    </source>
</evidence>